<feature type="domain" description="HTH gntR-type" evidence="4">
    <location>
        <begin position="7"/>
        <end position="74"/>
    </location>
</feature>
<keyword evidence="3" id="KW-0804">Transcription</keyword>
<dbReference type="PROSITE" id="PS50949">
    <property type="entry name" value="HTH_GNTR"/>
    <property type="match status" value="1"/>
</dbReference>
<dbReference type="Gene3D" id="1.20.120.530">
    <property type="entry name" value="GntR ligand-binding domain-like"/>
    <property type="match status" value="1"/>
</dbReference>
<keyword evidence="6" id="KW-1185">Reference proteome</keyword>
<dbReference type="Pfam" id="PF00392">
    <property type="entry name" value="GntR"/>
    <property type="match status" value="1"/>
</dbReference>
<evidence type="ECO:0000256" key="1">
    <source>
        <dbReference type="ARBA" id="ARBA00023015"/>
    </source>
</evidence>
<dbReference type="Proteomes" id="UP000422108">
    <property type="component" value="Chromosome"/>
</dbReference>
<dbReference type="InterPro" id="IPR000524">
    <property type="entry name" value="Tscrpt_reg_HTH_GntR"/>
</dbReference>
<dbReference type="GO" id="GO:0003677">
    <property type="term" value="F:DNA binding"/>
    <property type="evidence" value="ECO:0007669"/>
    <property type="project" value="UniProtKB-KW"/>
</dbReference>
<dbReference type="EMBL" id="AP021879">
    <property type="protein sequence ID" value="BBO93403.1"/>
    <property type="molecule type" value="Genomic_DNA"/>
</dbReference>
<name>A0A5K8AL16_9BACT</name>
<accession>A0A5K8AL16</accession>
<keyword evidence="2" id="KW-0238">DNA-binding</keyword>
<dbReference type="Pfam" id="PF07729">
    <property type="entry name" value="FCD"/>
    <property type="match status" value="1"/>
</dbReference>
<organism evidence="5 6">
    <name type="scientific">Desulfosarcina ovata subsp. ovata</name>
    <dbReference type="NCBI Taxonomy" id="2752305"/>
    <lineage>
        <taxon>Bacteria</taxon>
        <taxon>Pseudomonadati</taxon>
        <taxon>Thermodesulfobacteriota</taxon>
        <taxon>Desulfobacteria</taxon>
        <taxon>Desulfobacterales</taxon>
        <taxon>Desulfosarcinaceae</taxon>
        <taxon>Desulfosarcina</taxon>
    </lineage>
</organism>
<dbReference type="SUPFAM" id="SSF48008">
    <property type="entry name" value="GntR ligand-binding domain-like"/>
    <property type="match status" value="1"/>
</dbReference>
<dbReference type="PANTHER" id="PTHR43537">
    <property type="entry name" value="TRANSCRIPTIONAL REGULATOR, GNTR FAMILY"/>
    <property type="match status" value="1"/>
</dbReference>
<keyword evidence="1" id="KW-0805">Transcription regulation</keyword>
<evidence type="ECO:0000313" key="5">
    <source>
        <dbReference type="EMBL" id="BBO93403.1"/>
    </source>
</evidence>
<dbReference type="Gene3D" id="1.10.10.10">
    <property type="entry name" value="Winged helix-like DNA-binding domain superfamily/Winged helix DNA-binding domain"/>
    <property type="match status" value="1"/>
</dbReference>
<gene>
    <name evidence="5" type="ORF">DSCOOX_65830</name>
</gene>
<dbReference type="InterPro" id="IPR011711">
    <property type="entry name" value="GntR_C"/>
</dbReference>
<dbReference type="InterPro" id="IPR008920">
    <property type="entry name" value="TF_FadR/GntR_C"/>
</dbReference>
<proteinExistence type="predicted"/>
<evidence type="ECO:0000259" key="4">
    <source>
        <dbReference type="PROSITE" id="PS50949"/>
    </source>
</evidence>
<dbReference type="GO" id="GO:0003700">
    <property type="term" value="F:DNA-binding transcription factor activity"/>
    <property type="evidence" value="ECO:0007669"/>
    <property type="project" value="InterPro"/>
</dbReference>
<evidence type="ECO:0000256" key="3">
    <source>
        <dbReference type="ARBA" id="ARBA00023163"/>
    </source>
</evidence>
<dbReference type="PANTHER" id="PTHR43537:SF5">
    <property type="entry name" value="UXU OPERON TRANSCRIPTIONAL REGULATOR"/>
    <property type="match status" value="1"/>
</dbReference>
<dbReference type="SMART" id="SM00895">
    <property type="entry name" value="FCD"/>
    <property type="match status" value="1"/>
</dbReference>
<reference evidence="5 6" key="1">
    <citation type="submission" date="2019-11" db="EMBL/GenBank/DDBJ databases">
        <title>Comparative genomics of hydrocarbon-degrading Desulfosarcina strains.</title>
        <authorList>
            <person name="Watanabe M."/>
            <person name="Kojima H."/>
            <person name="Fukui M."/>
        </authorList>
    </citation>
    <scope>NUCLEOTIDE SEQUENCE [LARGE SCALE GENOMIC DNA]</scope>
    <source>
        <strain evidence="6">oXyS1</strain>
    </source>
</reference>
<protein>
    <submittedName>
        <fullName evidence="5">GntR family transcriptional regulator</fullName>
    </submittedName>
</protein>
<dbReference type="InterPro" id="IPR036390">
    <property type="entry name" value="WH_DNA-bd_sf"/>
</dbReference>
<dbReference type="SMART" id="SM00345">
    <property type="entry name" value="HTH_GNTR"/>
    <property type="match status" value="1"/>
</dbReference>
<evidence type="ECO:0000256" key="2">
    <source>
        <dbReference type="ARBA" id="ARBA00023125"/>
    </source>
</evidence>
<dbReference type="SUPFAM" id="SSF46785">
    <property type="entry name" value="Winged helix' DNA-binding domain"/>
    <property type="match status" value="1"/>
</dbReference>
<dbReference type="InterPro" id="IPR036388">
    <property type="entry name" value="WH-like_DNA-bd_sf"/>
</dbReference>
<dbReference type="AlphaFoldDB" id="A0A5K8AL16"/>
<evidence type="ECO:0000313" key="6">
    <source>
        <dbReference type="Proteomes" id="UP000422108"/>
    </source>
</evidence>
<sequence>MRMKTPTNLALSSYQAIKEMMMSHHIVPGQRLTLVNLAEKLGVSRTPINNALSILAKEGYLNFTPNQGYSVRRLTREDAKDLYEVREALELSNIGKALQQMTGLNGAYLEEAKIAYEDGVASQAYHKLFLLDAEFHAAIIAMAGNQYLVQQYRELCQMIALCFRLEDLEVKRMPEVIREHNQLFEAVCLRDVESAKILIRRHNINDRFYSTSTLSARVHHQPQKPEMVFSARTA</sequence>